<feature type="compositionally biased region" description="Gly residues" evidence="1">
    <location>
        <begin position="11"/>
        <end position="28"/>
    </location>
</feature>
<dbReference type="EMBL" id="CADEAL010001224">
    <property type="protein sequence ID" value="CAB1430339.1"/>
    <property type="molecule type" value="Genomic_DNA"/>
</dbReference>
<name>A0A9N7YN71_PLEPL</name>
<gene>
    <name evidence="2" type="ORF">PLEPLA_LOCUS18321</name>
</gene>
<dbReference type="Proteomes" id="UP001153269">
    <property type="component" value="Unassembled WGS sequence"/>
</dbReference>
<accession>A0A9N7YN71</accession>
<protein>
    <submittedName>
        <fullName evidence="2">Uncharacterized protein</fullName>
    </submittedName>
</protein>
<feature type="region of interest" description="Disordered" evidence="1">
    <location>
        <begin position="101"/>
        <end position="137"/>
    </location>
</feature>
<feature type="region of interest" description="Disordered" evidence="1">
    <location>
        <begin position="1"/>
        <end position="46"/>
    </location>
</feature>
<evidence type="ECO:0000256" key="1">
    <source>
        <dbReference type="SAM" id="MobiDB-lite"/>
    </source>
</evidence>
<organism evidence="2 3">
    <name type="scientific">Pleuronectes platessa</name>
    <name type="common">European plaice</name>
    <dbReference type="NCBI Taxonomy" id="8262"/>
    <lineage>
        <taxon>Eukaryota</taxon>
        <taxon>Metazoa</taxon>
        <taxon>Chordata</taxon>
        <taxon>Craniata</taxon>
        <taxon>Vertebrata</taxon>
        <taxon>Euteleostomi</taxon>
        <taxon>Actinopterygii</taxon>
        <taxon>Neopterygii</taxon>
        <taxon>Teleostei</taxon>
        <taxon>Neoteleostei</taxon>
        <taxon>Acanthomorphata</taxon>
        <taxon>Carangaria</taxon>
        <taxon>Pleuronectiformes</taxon>
        <taxon>Pleuronectoidei</taxon>
        <taxon>Pleuronectidae</taxon>
        <taxon>Pleuronectes</taxon>
    </lineage>
</organism>
<evidence type="ECO:0000313" key="3">
    <source>
        <dbReference type="Proteomes" id="UP001153269"/>
    </source>
</evidence>
<dbReference type="AlphaFoldDB" id="A0A9N7YN71"/>
<feature type="compositionally biased region" description="Polar residues" evidence="1">
    <location>
        <begin position="109"/>
        <end position="134"/>
    </location>
</feature>
<sequence length="193" mass="20162">MRLSLSKESGGEIGSMGDGGTGGRGGEGARGRVGLPTMDGYSQGSQRDVDCKFTEWQRRRHMNEMKAVLLSAGGLQHIRAKQEIAWGPGLRGGPREQLIPNMAPDGPINQHQIQPSPAPESQGSAHPTAGGSSSRRCHGVDIIGSARCVPAVSAIGAGELFHQSSSCDAAASLKGPDRQCRRDDSPEVRAQGG</sequence>
<reference evidence="2" key="1">
    <citation type="submission" date="2020-03" db="EMBL/GenBank/DDBJ databases">
        <authorList>
            <person name="Weist P."/>
        </authorList>
    </citation>
    <scope>NUCLEOTIDE SEQUENCE</scope>
</reference>
<comment type="caution">
    <text evidence="2">The sequence shown here is derived from an EMBL/GenBank/DDBJ whole genome shotgun (WGS) entry which is preliminary data.</text>
</comment>
<feature type="compositionally biased region" description="Basic and acidic residues" evidence="1">
    <location>
        <begin position="175"/>
        <end position="187"/>
    </location>
</feature>
<evidence type="ECO:0000313" key="2">
    <source>
        <dbReference type="EMBL" id="CAB1430339.1"/>
    </source>
</evidence>
<feature type="region of interest" description="Disordered" evidence="1">
    <location>
        <begin position="167"/>
        <end position="193"/>
    </location>
</feature>
<keyword evidence="3" id="KW-1185">Reference proteome</keyword>
<proteinExistence type="predicted"/>